<dbReference type="NCBIfam" id="NF007214">
    <property type="entry name" value="PRK09636.1"/>
    <property type="match status" value="1"/>
</dbReference>
<dbReference type="Pfam" id="PF04542">
    <property type="entry name" value="Sigma70_r2"/>
    <property type="match status" value="1"/>
</dbReference>
<evidence type="ECO:0000256" key="2">
    <source>
        <dbReference type="ARBA" id="ARBA00011344"/>
    </source>
</evidence>
<dbReference type="InterPro" id="IPR036388">
    <property type="entry name" value="WH-like_DNA-bd_sf"/>
</dbReference>
<evidence type="ECO:0000256" key="4">
    <source>
        <dbReference type="ARBA" id="ARBA00023082"/>
    </source>
</evidence>
<dbReference type="InterPro" id="IPR013324">
    <property type="entry name" value="RNA_pol_sigma_r3/r4-like"/>
</dbReference>
<dbReference type="PANTHER" id="PTHR30173:SF43">
    <property type="entry name" value="ECF RNA POLYMERASE SIGMA FACTOR SIGI-RELATED"/>
    <property type="match status" value="1"/>
</dbReference>
<dbReference type="InterPro" id="IPR013325">
    <property type="entry name" value="RNA_pol_sigma_r2"/>
</dbReference>
<dbReference type="SUPFAM" id="SSF54427">
    <property type="entry name" value="NTF2-like"/>
    <property type="match status" value="1"/>
</dbReference>
<reference evidence="9 10" key="1">
    <citation type="submission" date="2016-10" db="EMBL/GenBank/DDBJ databases">
        <authorList>
            <person name="de Groot N.N."/>
        </authorList>
    </citation>
    <scope>NUCLEOTIDE SEQUENCE [LARGE SCALE GENOMIC DNA]</scope>
    <source>
        <strain evidence="9 10">CGMCC 4.2026</strain>
    </source>
</reference>
<keyword evidence="5" id="KW-0804">Transcription</keyword>
<dbReference type="Gene3D" id="1.10.1740.10">
    <property type="match status" value="1"/>
</dbReference>
<evidence type="ECO:0000256" key="3">
    <source>
        <dbReference type="ARBA" id="ARBA00023015"/>
    </source>
</evidence>
<organism evidence="9 10">
    <name type="scientific">Actinacidiphila rubida</name>
    <dbReference type="NCBI Taxonomy" id="310780"/>
    <lineage>
        <taxon>Bacteria</taxon>
        <taxon>Bacillati</taxon>
        <taxon>Actinomycetota</taxon>
        <taxon>Actinomycetes</taxon>
        <taxon>Kitasatosporales</taxon>
        <taxon>Streptomycetaceae</taxon>
        <taxon>Actinacidiphila</taxon>
    </lineage>
</organism>
<evidence type="ECO:0000256" key="6">
    <source>
        <dbReference type="SAM" id="MobiDB-lite"/>
    </source>
</evidence>
<dbReference type="InterPro" id="IPR032710">
    <property type="entry name" value="NTF2-like_dom_sf"/>
</dbReference>
<feature type="domain" description="RNA polymerase sigma factor 70 region 4 type 2" evidence="8">
    <location>
        <begin position="183"/>
        <end position="234"/>
    </location>
</feature>
<dbReference type="GO" id="GO:0006352">
    <property type="term" value="P:DNA-templated transcription initiation"/>
    <property type="evidence" value="ECO:0007669"/>
    <property type="project" value="InterPro"/>
</dbReference>
<dbReference type="Gene3D" id="1.10.10.10">
    <property type="entry name" value="Winged helix-like DNA-binding domain superfamily/Winged helix DNA-binding domain"/>
    <property type="match status" value="1"/>
</dbReference>
<dbReference type="AlphaFoldDB" id="A0A1H8JJH8"/>
<name>A0A1H8JJH8_9ACTN</name>
<dbReference type="SUPFAM" id="SSF88659">
    <property type="entry name" value="Sigma3 and sigma4 domains of RNA polymerase sigma factors"/>
    <property type="match status" value="1"/>
</dbReference>
<comment type="subunit">
    <text evidence="2">Interacts transiently with the RNA polymerase catalytic core formed by RpoA, RpoB, RpoC and RpoZ (2 alpha, 1 beta, 1 beta' and 1 omega subunit) to form the RNA polymerase holoenzyme that can initiate transcription.</text>
</comment>
<evidence type="ECO:0000259" key="7">
    <source>
        <dbReference type="Pfam" id="PF04542"/>
    </source>
</evidence>
<comment type="similarity">
    <text evidence="1">Belongs to the sigma-70 factor family. ECF subfamily.</text>
</comment>
<feature type="domain" description="RNA polymerase sigma-70 region 2" evidence="7">
    <location>
        <begin position="69"/>
        <end position="134"/>
    </location>
</feature>
<evidence type="ECO:0000256" key="1">
    <source>
        <dbReference type="ARBA" id="ARBA00010641"/>
    </source>
</evidence>
<evidence type="ECO:0000259" key="8">
    <source>
        <dbReference type="Pfam" id="PF08281"/>
    </source>
</evidence>
<dbReference type="GO" id="GO:0016987">
    <property type="term" value="F:sigma factor activity"/>
    <property type="evidence" value="ECO:0007669"/>
    <property type="project" value="UniProtKB-KW"/>
</dbReference>
<keyword evidence="10" id="KW-1185">Reference proteome</keyword>
<dbReference type="InterPro" id="IPR007627">
    <property type="entry name" value="RNA_pol_sigma70_r2"/>
</dbReference>
<keyword evidence="3" id="KW-0805">Transcription regulation</keyword>
<accession>A0A1H8JJH8</accession>
<dbReference type="Gene3D" id="3.10.450.50">
    <property type="match status" value="1"/>
</dbReference>
<dbReference type="Proteomes" id="UP000181951">
    <property type="component" value="Unassembled WGS sequence"/>
</dbReference>
<evidence type="ECO:0000313" key="10">
    <source>
        <dbReference type="Proteomes" id="UP000181951"/>
    </source>
</evidence>
<proteinExistence type="inferred from homology"/>
<dbReference type="InterPro" id="IPR052704">
    <property type="entry name" value="ECF_Sigma-70_Domain"/>
</dbReference>
<keyword evidence="4" id="KW-0731">Sigma factor</keyword>
<gene>
    <name evidence="9" type="ORF">SAMN05216267_1010147</name>
</gene>
<dbReference type="STRING" id="310780.SAMN05216267_1010147"/>
<dbReference type="GO" id="GO:0003677">
    <property type="term" value="F:DNA binding"/>
    <property type="evidence" value="ECO:0007669"/>
    <property type="project" value="InterPro"/>
</dbReference>
<dbReference type="InterPro" id="IPR013249">
    <property type="entry name" value="RNA_pol_sigma70_r4_t2"/>
</dbReference>
<protein>
    <submittedName>
        <fullName evidence="9">RNA polymerase sigma-70 factor, ECF subfamily</fullName>
    </submittedName>
</protein>
<dbReference type="Pfam" id="PF08281">
    <property type="entry name" value="Sigma70_r4_2"/>
    <property type="match status" value="1"/>
</dbReference>
<sequence>MSGGAAPYGASTAPATDRRVVGREARRLTFRAAVLSNGVSAAASEGAAGTMTTRSGTRQGGPDEGLDTVMSERRQLINIAYRLLGSVAEAEDAVQETYARWYAMSPAEQDAIESPGAWLTTVTSRICLNVLGSARARRETYVGAWIPEPLPGHAEWSLGGGRPGGASVDPADRVTLDESVNLAFLVVLESMTPAERVAFILHDVFCHSFAEVAEIVGRTPAACRQLASSARRRIRTSRPSATPAAQRAGVVRDFKQAWEAKDIDALVALLDPGATAIADGGGLAATFLHPIEGGEQIAHAWVEIARRKPENMAFLEDSVNGQPGLVAVQDGVTVTVFAFDVADDRITHIWVVRNPEKLRHWTTG</sequence>
<dbReference type="PANTHER" id="PTHR30173">
    <property type="entry name" value="SIGMA 19 FACTOR"/>
    <property type="match status" value="1"/>
</dbReference>
<feature type="region of interest" description="Disordered" evidence="6">
    <location>
        <begin position="44"/>
        <end position="64"/>
    </location>
</feature>
<evidence type="ECO:0000256" key="5">
    <source>
        <dbReference type="ARBA" id="ARBA00023163"/>
    </source>
</evidence>
<dbReference type="EMBL" id="FODD01000010">
    <property type="protein sequence ID" value="SEN80701.1"/>
    <property type="molecule type" value="Genomic_DNA"/>
</dbReference>
<dbReference type="SUPFAM" id="SSF88946">
    <property type="entry name" value="Sigma2 domain of RNA polymerase sigma factors"/>
    <property type="match status" value="1"/>
</dbReference>
<evidence type="ECO:0000313" key="9">
    <source>
        <dbReference type="EMBL" id="SEN80701.1"/>
    </source>
</evidence>